<evidence type="ECO:0008006" key="8">
    <source>
        <dbReference type="Google" id="ProtNLM"/>
    </source>
</evidence>
<evidence type="ECO:0000313" key="6">
    <source>
        <dbReference type="EMBL" id="KAE9603878.1"/>
    </source>
</evidence>
<dbReference type="GO" id="GO:0006417">
    <property type="term" value="P:regulation of translation"/>
    <property type="evidence" value="ECO:0007669"/>
    <property type="project" value="UniProtKB-KW"/>
</dbReference>
<evidence type="ECO:0000256" key="4">
    <source>
        <dbReference type="PROSITE-ProRule" id="PRU00317"/>
    </source>
</evidence>
<keyword evidence="1" id="KW-0677">Repeat</keyword>
<keyword evidence="3" id="KW-0694">RNA-binding</keyword>
<feature type="transmembrane region" description="Helical" evidence="5">
    <location>
        <begin position="6"/>
        <end position="25"/>
    </location>
</feature>
<accession>A0A6A4PQS5</accession>
<protein>
    <recommendedName>
        <fullName evidence="8">PUM-HD domain-containing protein</fullName>
    </recommendedName>
</protein>
<keyword evidence="7" id="KW-1185">Reference proteome</keyword>
<sequence length="199" mass="23176">MSFICIISPPILVIMFFMNYLLVFFGRKLVKIWRFLSEYIFKITAFETWSKNGCKLVLEFNVFLLISLNFSKLELKLSRRNYVVQHIIEMEIPTASTKMNAQFKGNYVNLSTQKFSSHVVQRCLEYVADSRSRIVREFLSDPHFEQLLQDPFANYVIQTALAFTKGSLHASLVEAVRQYKILRTSPYCKGIFSGSLLKK</sequence>
<comment type="caution">
    <text evidence="6">The sequence shown here is derived from an EMBL/GenBank/DDBJ whole genome shotgun (WGS) entry which is preliminary data.</text>
</comment>
<dbReference type="GO" id="GO:0005737">
    <property type="term" value="C:cytoplasm"/>
    <property type="evidence" value="ECO:0007669"/>
    <property type="project" value="TreeGrafter"/>
</dbReference>
<keyword evidence="5" id="KW-0812">Transmembrane</keyword>
<dbReference type="Pfam" id="PF00806">
    <property type="entry name" value="PUF"/>
    <property type="match status" value="2"/>
</dbReference>
<dbReference type="PROSITE" id="PS50302">
    <property type="entry name" value="PUM"/>
    <property type="match status" value="1"/>
</dbReference>
<dbReference type="Proteomes" id="UP000447434">
    <property type="component" value="Chromosome 11"/>
</dbReference>
<dbReference type="PANTHER" id="PTHR12537">
    <property type="entry name" value="RNA BINDING PROTEIN PUMILIO-RELATED"/>
    <property type="match status" value="1"/>
</dbReference>
<evidence type="ECO:0000256" key="5">
    <source>
        <dbReference type="SAM" id="Phobius"/>
    </source>
</evidence>
<evidence type="ECO:0000256" key="1">
    <source>
        <dbReference type="ARBA" id="ARBA00022737"/>
    </source>
</evidence>
<dbReference type="InterPro" id="IPR016024">
    <property type="entry name" value="ARM-type_fold"/>
</dbReference>
<evidence type="ECO:0000256" key="3">
    <source>
        <dbReference type="ARBA" id="ARBA00022884"/>
    </source>
</evidence>
<gene>
    <name evidence="6" type="ORF">Lalb_Chr11g0065451</name>
</gene>
<name>A0A6A4PQS5_LUPAL</name>
<dbReference type="SUPFAM" id="SSF48371">
    <property type="entry name" value="ARM repeat"/>
    <property type="match status" value="1"/>
</dbReference>
<evidence type="ECO:0000256" key="2">
    <source>
        <dbReference type="ARBA" id="ARBA00022845"/>
    </source>
</evidence>
<reference evidence="7" key="1">
    <citation type="journal article" date="2020" name="Nat. Commun.">
        <title>Genome sequence of the cluster root forming white lupin.</title>
        <authorList>
            <person name="Hufnagel B."/>
            <person name="Marques A."/>
            <person name="Soriano A."/>
            <person name="Marques L."/>
            <person name="Divol F."/>
            <person name="Doumas P."/>
            <person name="Sallet E."/>
            <person name="Mancinotti D."/>
            <person name="Carrere S."/>
            <person name="Marande W."/>
            <person name="Arribat S."/>
            <person name="Keller J."/>
            <person name="Huneau C."/>
            <person name="Blein T."/>
            <person name="Aime D."/>
            <person name="Laguerre M."/>
            <person name="Taylor J."/>
            <person name="Schubert V."/>
            <person name="Nelson M."/>
            <person name="Geu-Flores F."/>
            <person name="Crespi M."/>
            <person name="Gallardo-Guerrero K."/>
            <person name="Delaux P.-M."/>
            <person name="Salse J."/>
            <person name="Berges H."/>
            <person name="Guyot R."/>
            <person name="Gouzy J."/>
            <person name="Peret B."/>
        </authorList>
    </citation>
    <scope>NUCLEOTIDE SEQUENCE [LARGE SCALE GENOMIC DNA]</scope>
    <source>
        <strain evidence="7">cv. Amiga</strain>
    </source>
</reference>
<organism evidence="6 7">
    <name type="scientific">Lupinus albus</name>
    <name type="common">White lupine</name>
    <name type="synonym">Lupinus termis</name>
    <dbReference type="NCBI Taxonomy" id="3870"/>
    <lineage>
        <taxon>Eukaryota</taxon>
        <taxon>Viridiplantae</taxon>
        <taxon>Streptophyta</taxon>
        <taxon>Embryophyta</taxon>
        <taxon>Tracheophyta</taxon>
        <taxon>Spermatophyta</taxon>
        <taxon>Magnoliopsida</taxon>
        <taxon>eudicotyledons</taxon>
        <taxon>Gunneridae</taxon>
        <taxon>Pentapetalae</taxon>
        <taxon>rosids</taxon>
        <taxon>fabids</taxon>
        <taxon>Fabales</taxon>
        <taxon>Fabaceae</taxon>
        <taxon>Papilionoideae</taxon>
        <taxon>50 kb inversion clade</taxon>
        <taxon>genistoids sensu lato</taxon>
        <taxon>core genistoids</taxon>
        <taxon>Genisteae</taxon>
        <taxon>Lupinus</taxon>
    </lineage>
</organism>
<proteinExistence type="predicted"/>
<dbReference type="OrthoDB" id="668540at2759"/>
<keyword evidence="5" id="KW-1133">Transmembrane helix</keyword>
<evidence type="ECO:0000313" key="7">
    <source>
        <dbReference type="Proteomes" id="UP000447434"/>
    </source>
</evidence>
<dbReference type="PANTHER" id="PTHR12537:SF138">
    <property type="entry name" value="PUMILIO HOMOLOG 7, CHLOROPLASTIC-RELATED"/>
    <property type="match status" value="1"/>
</dbReference>
<dbReference type="GO" id="GO:0003729">
    <property type="term" value="F:mRNA binding"/>
    <property type="evidence" value="ECO:0007669"/>
    <property type="project" value="TreeGrafter"/>
</dbReference>
<dbReference type="AlphaFoldDB" id="A0A6A4PQS5"/>
<keyword evidence="2" id="KW-0810">Translation regulation</keyword>
<keyword evidence="5" id="KW-0472">Membrane</keyword>
<dbReference type="InterPro" id="IPR011989">
    <property type="entry name" value="ARM-like"/>
</dbReference>
<dbReference type="SMART" id="SM00025">
    <property type="entry name" value="Pumilio"/>
    <property type="match status" value="2"/>
</dbReference>
<feature type="repeat" description="Pumilio" evidence="4">
    <location>
        <begin position="102"/>
        <end position="137"/>
    </location>
</feature>
<dbReference type="InterPro" id="IPR001313">
    <property type="entry name" value="Pumilio_RNA-bd_rpt"/>
</dbReference>
<dbReference type="EMBL" id="WOCE01000011">
    <property type="protein sequence ID" value="KAE9603878.1"/>
    <property type="molecule type" value="Genomic_DNA"/>
</dbReference>
<dbReference type="Gene3D" id="1.25.10.10">
    <property type="entry name" value="Leucine-rich Repeat Variant"/>
    <property type="match status" value="1"/>
</dbReference>